<dbReference type="Pfam" id="PF00069">
    <property type="entry name" value="Pkinase"/>
    <property type="match status" value="1"/>
</dbReference>
<dbReference type="EMBL" id="ADVG01000004">
    <property type="protein sequence ID" value="EFH81921.1"/>
    <property type="molecule type" value="Genomic_DNA"/>
</dbReference>
<dbReference type="eggNOG" id="COG0457">
    <property type="taxonomic scope" value="Bacteria"/>
</dbReference>
<dbReference type="RefSeq" id="WP_007919633.1">
    <property type="nucleotide sequence ID" value="NZ_ADVG01000004.1"/>
</dbReference>
<dbReference type="PROSITE" id="PS50005">
    <property type="entry name" value="TPR"/>
    <property type="match status" value="1"/>
</dbReference>
<dbReference type="SUPFAM" id="SSF48452">
    <property type="entry name" value="TPR-like"/>
    <property type="match status" value="1"/>
</dbReference>
<evidence type="ECO:0000256" key="4">
    <source>
        <dbReference type="ARBA" id="ARBA00022840"/>
    </source>
</evidence>
<dbReference type="eggNOG" id="COG0515">
    <property type="taxonomic scope" value="Bacteria"/>
</dbReference>
<evidence type="ECO:0000313" key="9">
    <source>
        <dbReference type="EMBL" id="EFH81921.1"/>
    </source>
</evidence>
<dbReference type="InterPro" id="IPR011009">
    <property type="entry name" value="Kinase-like_dom_sf"/>
</dbReference>
<dbReference type="InterPro" id="IPR017441">
    <property type="entry name" value="Protein_kinase_ATP_BS"/>
</dbReference>
<dbReference type="Proteomes" id="UP000004508">
    <property type="component" value="Unassembled WGS sequence"/>
</dbReference>
<gene>
    <name evidence="9" type="ORF">Krac_2680</name>
</gene>
<evidence type="ECO:0000256" key="5">
    <source>
        <dbReference type="PROSITE-ProRule" id="PRU00339"/>
    </source>
</evidence>
<keyword evidence="4 6" id="KW-0067">ATP-binding</keyword>
<evidence type="ECO:0000313" key="10">
    <source>
        <dbReference type="Proteomes" id="UP000004508"/>
    </source>
</evidence>
<dbReference type="PANTHER" id="PTHR43289">
    <property type="entry name" value="MITOGEN-ACTIVATED PROTEIN KINASE KINASE KINASE 20-RELATED"/>
    <property type="match status" value="1"/>
</dbReference>
<dbReference type="InParanoid" id="D6TZD1"/>
<keyword evidence="9" id="KW-0723">Serine/threonine-protein kinase</keyword>
<feature type="compositionally biased region" description="Polar residues" evidence="7">
    <location>
        <begin position="352"/>
        <end position="377"/>
    </location>
</feature>
<dbReference type="GO" id="GO:0005524">
    <property type="term" value="F:ATP binding"/>
    <property type="evidence" value="ECO:0007669"/>
    <property type="project" value="UniProtKB-UniRule"/>
</dbReference>
<dbReference type="SUPFAM" id="SSF56112">
    <property type="entry name" value="Protein kinase-like (PK-like)"/>
    <property type="match status" value="1"/>
</dbReference>
<evidence type="ECO:0000256" key="6">
    <source>
        <dbReference type="PROSITE-ProRule" id="PRU10141"/>
    </source>
</evidence>
<dbReference type="PROSITE" id="PS00107">
    <property type="entry name" value="PROTEIN_KINASE_ATP"/>
    <property type="match status" value="1"/>
</dbReference>
<evidence type="ECO:0000259" key="8">
    <source>
        <dbReference type="PROSITE" id="PS50011"/>
    </source>
</evidence>
<reference evidence="9 10" key="1">
    <citation type="journal article" date="2011" name="Stand. Genomic Sci.">
        <title>Non-contiguous finished genome sequence and contextual data of the filamentous soil bacterium Ktedonobacter racemifer type strain (SOSP1-21).</title>
        <authorList>
            <person name="Chang Y.J."/>
            <person name="Land M."/>
            <person name="Hauser L."/>
            <person name="Chertkov O."/>
            <person name="Del Rio T.G."/>
            <person name="Nolan M."/>
            <person name="Copeland A."/>
            <person name="Tice H."/>
            <person name="Cheng J.F."/>
            <person name="Lucas S."/>
            <person name="Han C."/>
            <person name="Goodwin L."/>
            <person name="Pitluck S."/>
            <person name="Ivanova N."/>
            <person name="Ovchinikova G."/>
            <person name="Pati A."/>
            <person name="Chen A."/>
            <person name="Palaniappan K."/>
            <person name="Mavromatis K."/>
            <person name="Liolios K."/>
            <person name="Brettin T."/>
            <person name="Fiebig A."/>
            <person name="Rohde M."/>
            <person name="Abt B."/>
            <person name="Goker M."/>
            <person name="Detter J.C."/>
            <person name="Woyke T."/>
            <person name="Bristow J."/>
            <person name="Eisen J.A."/>
            <person name="Markowitz V."/>
            <person name="Hugenholtz P."/>
            <person name="Kyrpides N.C."/>
            <person name="Klenk H.P."/>
            <person name="Lapidus A."/>
        </authorList>
    </citation>
    <scope>NUCLEOTIDE SEQUENCE [LARGE SCALE GENOMIC DNA]</scope>
    <source>
        <strain evidence="10">DSM 44963</strain>
    </source>
</reference>
<dbReference type="InterPro" id="IPR019734">
    <property type="entry name" value="TPR_rpt"/>
</dbReference>
<dbReference type="OrthoDB" id="146908at2"/>
<dbReference type="PANTHER" id="PTHR43289:SF33">
    <property type="entry name" value="SERINE_THREONINE KINASE 31"/>
    <property type="match status" value="1"/>
</dbReference>
<keyword evidence="10" id="KW-1185">Reference proteome</keyword>
<name>D6TZD1_KTERA</name>
<dbReference type="Gene3D" id="3.30.200.20">
    <property type="entry name" value="Phosphorylase Kinase, domain 1"/>
    <property type="match status" value="1"/>
</dbReference>
<dbReference type="PROSITE" id="PS50293">
    <property type="entry name" value="TPR_REGION"/>
    <property type="match status" value="2"/>
</dbReference>
<dbReference type="InterPro" id="IPR000719">
    <property type="entry name" value="Prot_kinase_dom"/>
</dbReference>
<dbReference type="SMART" id="SM00220">
    <property type="entry name" value="S_TKc"/>
    <property type="match status" value="1"/>
</dbReference>
<dbReference type="Gene3D" id="1.25.40.10">
    <property type="entry name" value="Tetratricopeptide repeat domain"/>
    <property type="match status" value="1"/>
</dbReference>
<feature type="region of interest" description="Disordered" evidence="7">
    <location>
        <begin position="352"/>
        <end position="422"/>
    </location>
</feature>
<keyword evidence="2 6" id="KW-0547">Nucleotide-binding</keyword>
<dbReference type="STRING" id="485913.Krac_2680"/>
<evidence type="ECO:0000256" key="2">
    <source>
        <dbReference type="ARBA" id="ARBA00022741"/>
    </source>
</evidence>
<feature type="domain" description="Protein kinase" evidence="8">
    <location>
        <begin position="78"/>
        <end position="345"/>
    </location>
</feature>
<keyword evidence="3 9" id="KW-0418">Kinase</keyword>
<feature type="repeat" description="TPR" evidence="5">
    <location>
        <begin position="480"/>
        <end position="513"/>
    </location>
</feature>
<keyword evidence="1" id="KW-0808">Transferase</keyword>
<evidence type="ECO:0000256" key="1">
    <source>
        <dbReference type="ARBA" id="ARBA00022679"/>
    </source>
</evidence>
<dbReference type="Pfam" id="PF13414">
    <property type="entry name" value="TPR_11"/>
    <property type="match status" value="1"/>
</dbReference>
<comment type="caution">
    <text evidence="9">The sequence shown here is derived from an EMBL/GenBank/DDBJ whole genome shotgun (WGS) entry which is preliminary data.</text>
</comment>
<sequence length="545" mass="60709">MDSRRDQADSQLYSQQYARETLEHSSPYQRHTSGIRSSGVRENAMYSCLGQETHPMQPGEMICQFCGHLAAGAQLGIYQVQRFLGSGRGGHAYLAIHARSKQQVVLKLFPPDPMSTPLWEEARQEARTAAALNHRSILPVFSCTHWQPNGQQAPGKPLHELITKYSARDQYLLTLCQYTHANLTQFIAYYEKREAQQALKARGISLRNHLVTLIQQIGSALSSAHARNLVHGALLPGNILLDGRDRLWIADFGLARLHPPFEPYLAPELQDVVRRGAQIGHWQDFWRAVTPASDQYMLAQVCELLFTRLLSSEEYEKALPVVRNAAQAQPERRFSSVDAFLHELLPQLRSTSGTAFPTTGASNPMLPQSVKTTSGSNPVHAPLATSASSYASYQRGSSPAQVRATTSDNRYLPSTLPGSAPSSPEIEQYQKMMNYDLAASLPSSPVDEWEKKGDKLFTAHDFAGAVRAYRQALALDNYRSTLWLALGDAHFALEEHKEALSAYEKALQLNPNDAQAWSNRGTVLDVLGRRQEALECYERAEQLEA</sequence>
<dbReference type="Gene3D" id="1.10.510.10">
    <property type="entry name" value="Transferase(Phosphotransferase) domain 1"/>
    <property type="match status" value="1"/>
</dbReference>
<proteinExistence type="predicted"/>
<dbReference type="AlphaFoldDB" id="D6TZD1"/>
<dbReference type="GO" id="GO:0004674">
    <property type="term" value="F:protein serine/threonine kinase activity"/>
    <property type="evidence" value="ECO:0007669"/>
    <property type="project" value="UniProtKB-KW"/>
</dbReference>
<feature type="compositionally biased region" description="Polar residues" evidence="7">
    <location>
        <begin position="385"/>
        <end position="409"/>
    </location>
</feature>
<evidence type="ECO:0000256" key="7">
    <source>
        <dbReference type="SAM" id="MobiDB-lite"/>
    </source>
</evidence>
<dbReference type="InterPro" id="IPR011990">
    <property type="entry name" value="TPR-like_helical_dom_sf"/>
</dbReference>
<keyword evidence="5" id="KW-0802">TPR repeat</keyword>
<dbReference type="SMART" id="SM00028">
    <property type="entry name" value="TPR"/>
    <property type="match status" value="3"/>
</dbReference>
<dbReference type="PROSITE" id="PS50011">
    <property type="entry name" value="PROTEIN_KINASE_DOM"/>
    <property type="match status" value="1"/>
</dbReference>
<evidence type="ECO:0000256" key="3">
    <source>
        <dbReference type="ARBA" id="ARBA00022777"/>
    </source>
</evidence>
<accession>D6TZD1</accession>
<protein>
    <submittedName>
        <fullName evidence="9">Serine/threonine protein kinase</fullName>
    </submittedName>
</protein>
<feature type="binding site" evidence="6">
    <location>
        <position position="107"/>
    </location>
    <ligand>
        <name>ATP</name>
        <dbReference type="ChEBI" id="CHEBI:30616"/>
    </ligand>
</feature>
<organism evidence="9 10">
    <name type="scientific">Ktedonobacter racemifer DSM 44963</name>
    <dbReference type="NCBI Taxonomy" id="485913"/>
    <lineage>
        <taxon>Bacteria</taxon>
        <taxon>Bacillati</taxon>
        <taxon>Chloroflexota</taxon>
        <taxon>Ktedonobacteria</taxon>
        <taxon>Ktedonobacterales</taxon>
        <taxon>Ktedonobacteraceae</taxon>
        <taxon>Ktedonobacter</taxon>
    </lineage>
</organism>